<organism evidence="1 2">
    <name type="scientific">Limosilactobacillus balticus</name>
    <dbReference type="NCBI Taxonomy" id="2759747"/>
    <lineage>
        <taxon>Bacteria</taxon>
        <taxon>Bacillati</taxon>
        <taxon>Bacillota</taxon>
        <taxon>Bacilli</taxon>
        <taxon>Lactobacillales</taxon>
        <taxon>Lactobacillaceae</taxon>
        <taxon>Limosilactobacillus</taxon>
    </lineage>
</organism>
<name>A0ABS8RGZ5_9LACO</name>
<protein>
    <submittedName>
        <fullName evidence="1">Uncharacterized protein</fullName>
    </submittedName>
</protein>
<proteinExistence type="predicted"/>
<comment type="caution">
    <text evidence="1">The sequence shown here is derived from an EMBL/GenBank/DDBJ whole genome shotgun (WGS) entry which is preliminary data.</text>
</comment>
<evidence type="ECO:0000313" key="1">
    <source>
        <dbReference type="EMBL" id="MCD7138359.1"/>
    </source>
</evidence>
<evidence type="ECO:0000313" key="2">
    <source>
        <dbReference type="Proteomes" id="UP001200032"/>
    </source>
</evidence>
<accession>A0ABS8RGZ5</accession>
<reference evidence="1 2" key="1">
    <citation type="submission" date="2021-12" db="EMBL/GenBank/DDBJ databases">
        <title>A phylogenomic analysis of Limosilactobacillus reuteri reveals ancient and stable evolutionary relationships with rodents and birds and zoonotic transmission to humans.</title>
        <authorList>
            <person name="Li F."/>
            <person name="Li X."/>
            <person name="Cheng C."/>
            <person name="Tollenaar S."/>
            <person name="Zhang J.S."/>
            <person name="Simpson D."/>
            <person name="Tasseva G."/>
            <person name="Perez-Munoz M.E."/>
            <person name="Frese S."/>
            <person name="Gaenzle M.G."/>
            <person name="Walter J."/>
            <person name="Zheng J."/>
        </authorList>
    </citation>
    <scope>NUCLEOTIDE SEQUENCE [LARGE SCALE GENOMIC DNA]</scope>
    <source>
        <strain evidence="1 2">WF-AF5-A</strain>
    </source>
</reference>
<gene>
    <name evidence="1" type="ORF">LTY59_03875</name>
</gene>
<sequence length="35" mass="3829">MRAKLIVKEKGGHFLTSDGFIKFPLVLKELNGLAG</sequence>
<dbReference type="Proteomes" id="UP001200032">
    <property type="component" value="Unassembled WGS sequence"/>
</dbReference>
<dbReference type="EMBL" id="JAJPDJ010000057">
    <property type="protein sequence ID" value="MCD7138359.1"/>
    <property type="molecule type" value="Genomic_DNA"/>
</dbReference>
<keyword evidence="2" id="KW-1185">Reference proteome</keyword>